<dbReference type="Proteomes" id="UP000005695">
    <property type="component" value="Unassembled WGS sequence"/>
</dbReference>
<keyword evidence="3" id="KW-1185">Reference proteome</keyword>
<reference evidence="2" key="1">
    <citation type="submission" date="2006-05" db="EMBL/GenBank/DDBJ databases">
        <title>Annotation of the draft genome assembly of Desulfuromonas acetoxidans DSM 684.</title>
        <authorList>
            <consortium name="US DOE Joint Genome Institute (JGI-ORNL)"/>
            <person name="Larimer F."/>
            <person name="Land M."/>
            <person name="Hauser L."/>
        </authorList>
    </citation>
    <scope>NUCLEOTIDE SEQUENCE [LARGE SCALE GENOMIC DNA]</scope>
    <source>
        <strain evidence="2">DSM 684</strain>
    </source>
</reference>
<evidence type="ECO:0000256" key="1">
    <source>
        <dbReference type="SAM" id="SignalP"/>
    </source>
</evidence>
<protein>
    <submittedName>
        <fullName evidence="2">Uncharacterized protein</fullName>
    </submittedName>
</protein>
<feature type="signal peptide" evidence="1">
    <location>
        <begin position="1"/>
        <end position="21"/>
    </location>
</feature>
<feature type="chain" id="PRO_5004192545" evidence="1">
    <location>
        <begin position="22"/>
        <end position="226"/>
    </location>
</feature>
<gene>
    <name evidence="2" type="ORF">Dace_0460</name>
</gene>
<sequence>MVKRGLFCLLMVLLFPFSVTAIPTITCHCFQDMSYNPDQPAAADEYYLASVQNSFFAAVFNTDRKSVVKQKRNGVSSDDLWIASWIGKIADIPAQRLLAQKRAQGEWSAILSSLSPTIETQRNSLAQALKACVSKEFMAQAVVEDVFVHYSILDQRALRDLRNAGASNQELVIATLLSKKTGEIPQRIYLNVKNGMKTWGEYISLTQLSMDALRDEFFSMLNGAQS</sequence>
<organism evidence="2 3">
    <name type="scientific">Desulfuromonas acetoxidans (strain DSM 684 / 11070)</name>
    <dbReference type="NCBI Taxonomy" id="281689"/>
    <lineage>
        <taxon>Bacteria</taxon>
        <taxon>Pseudomonadati</taxon>
        <taxon>Thermodesulfobacteriota</taxon>
        <taxon>Desulfuromonadia</taxon>
        <taxon>Desulfuromonadales</taxon>
        <taxon>Desulfuromonadaceae</taxon>
        <taxon>Desulfuromonas</taxon>
    </lineage>
</organism>
<name>Q1JW36_DESA6</name>
<evidence type="ECO:0000313" key="2">
    <source>
        <dbReference type="EMBL" id="EAT14452.1"/>
    </source>
</evidence>
<dbReference type="EMBL" id="AAEW02000026">
    <property type="protein sequence ID" value="EAT14452.1"/>
    <property type="molecule type" value="Genomic_DNA"/>
</dbReference>
<keyword evidence="1" id="KW-0732">Signal</keyword>
<accession>Q1JW36</accession>
<proteinExistence type="predicted"/>
<evidence type="ECO:0000313" key="3">
    <source>
        <dbReference type="Proteomes" id="UP000005695"/>
    </source>
</evidence>
<dbReference type="OrthoDB" id="5396601at2"/>
<comment type="caution">
    <text evidence="2">The sequence shown here is derived from an EMBL/GenBank/DDBJ whole genome shotgun (WGS) entry which is preliminary data.</text>
</comment>
<dbReference type="AlphaFoldDB" id="Q1JW36"/>
<dbReference type="RefSeq" id="WP_006002729.1">
    <property type="nucleotide sequence ID" value="NZ_AAEW02000026.1"/>
</dbReference>
<reference evidence="2" key="2">
    <citation type="submission" date="2006-05" db="EMBL/GenBank/DDBJ databases">
        <title>Sequencing of the draft genome and assembly of Desulfuromonas acetoxidans DSM 684.</title>
        <authorList>
            <consortium name="US DOE Joint Genome Institute (JGI-PGF)"/>
            <person name="Copeland A."/>
            <person name="Lucas S."/>
            <person name="Lapidus A."/>
            <person name="Barry K."/>
            <person name="Detter J.C."/>
            <person name="Glavina del Rio T."/>
            <person name="Hammon N."/>
            <person name="Israni S."/>
            <person name="Dalin E."/>
            <person name="Tice H."/>
            <person name="Bruce D."/>
            <person name="Pitluck S."/>
            <person name="Richardson P."/>
        </authorList>
    </citation>
    <scope>NUCLEOTIDE SEQUENCE [LARGE SCALE GENOMIC DNA]</scope>
    <source>
        <strain evidence="2">DSM 684</strain>
    </source>
</reference>